<name>A0AAW1H8D8_SAPOF</name>
<feature type="region of interest" description="Disordered" evidence="1">
    <location>
        <begin position="1"/>
        <end position="34"/>
    </location>
</feature>
<dbReference type="EMBL" id="JBDFQZ010000012">
    <property type="protein sequence ID" value="KAK9672313.1"/>
    <property type="molecule type" value="Genomic_DNA"/>
</dbReference>
<gene>
    <name evidence="2" type="ORF">RND81_12G091900</name>
</gene>
<evidence type="ECO:0000313" key="3">
    <source>
        <dbReference type="Proteomes" id="UP001443914"/>
    </source>
</evidence>
<protein>
    <submittedName>
        <fullName evidence="2">Uncharacterized protein</fullName>
    </submittedName>
</protein>
<dbReference type="Proteomes" id="UP001443914">
    <property type="component" value="Unassembled WGS sequence"/>
</dbReference>
<dbReference type="AlphaFoldDB" id="A0AAW1H8D8"/>
<organism evidence="2 3">
    <name type="scientific">Saponaria officinalis</name>
    <name type="common">Common soapwort</name>
    <name type="synonym">Lychnis saponaria</name>
    <dbReference type="NCBI Taxonomy" id="3572"/>
    <lineage>
        <taxon>Eukaryota</taxon>
        <taxon>Viridiplantae</taxon>
        <taxon>Streptophyta</taxon>
        <taxon>Embryophyta</taxon>
        <taxon>Tracheophyta</taxon>
        <taxon>Spermatophyta</taxon>
        <taxon>Magnoliopsida</taxon>
        <taxon>eudicotyledons</taxon>
        <taxon>Gunneridae</taxon>
        <taxon>Pentapetalae</taxon>
        <taxon>Caryophyllales</taxon>
        <taxon>Caryophyllaceae</taxon>
        <taxon>Caryophylleae</taxon>
        <taxon>Saponaria</taxon>
    </lineage>
</organism>
<comment type="caution">
    <text evidence="2">The sequence shown here is derived from an EMBL/GenBank/DDBJ whole genome shotgun (WGS) entry which is preliminary data.</text>
</comment>
<keyword evidence="3" id="KW-1185">Reference proteome</keyword>
<reference evidence="2" key="1">
    <citation type="submission" date="2024-03" db="EMBL/GenBank/DDBJ databases">
        <title>WGS assembly of Saponaria officinalis var. Norfolk2.</title>
        <authorList>
            <person name="Jenkins J."/>
            <person name="Shu S."/>
            <person name="Grimwood J."/>
            <person name="Barry K."/>
            <person name="Goodstein D."/>
            <person name="Schmutz J."/>
            <person name="Leebens-Mack J."/>
            <person name="Osbourn A."/>
        </authorList>
    </citation>
    <scope>NUCLEOTIDE SEQUENCE [LARGE SCALE GENOMIC DNA]</scope>
    <source>
        <strain evidence="2">JIC</strain>
    </source>
</reference>
<evidence type="ECO:0000256" key="1">
    <source>
        <dbReference type="SAM" id="MobiDB-lite"/>
    </source>
</evidence>
<sequence length="99" mass="11405">MKNEHPNKEAPSLAKLFERTRRRNEGKNYNDSYDDTAKKIEDMKNYIPSQDGSGPSDAYFGVMGKASDGSCRLYGRGVSNKKLKMMNADRRLMLFLERY</sequence>
<proteinExistence type="predicted"/>
<evidence type="ECO:0000313" key="2">
    <source>
        <dbReference type="EMBL" id="KAK9672313.1"/>
    </source>
</evidence>
<accession>A0AAW1H8D8</accession>
<feature type="compositionally biased region" description="Basic and acidic residues" evidence="1">
    <location>
        <begin position="16"/>
        <end position="28"/>
    </location>
</feature>